<dbReference type="STRING" id="1666911.HLUCCA11_21145"/>
<comment type="similarity">
    <text evidence="8">Belongs to the glycosyltransferase 2 family. CrtQ subfamily.</text>
</comment>
<evidence type="ECO:0000313" key="12">
    <source>
        <dbReference type="Proteomes" id="UP000050465"/>
    </source>
</evidence>
<comment type="subcellular location">
    <subcellularLocation>
        <location evidence="1">Cell membrane</location>
    </subcellularLocation>
</comment>
<evidence type="ECO:0000256" key="8">
    <source>
        <dbReference type="ARBA" id="ARBA00038120"/>
    </source>
</evidence>
<evidence type="ECO:0000256" key="3">
    <source>
        <dbReference type="ARBA" id="ARBA00022676"/>
    </source>
</evidence>
<dbReference type="PANTHER" id="PTHR43646">
    <property type="entry name" value="GLYCOSYLTRANSFERASE"/>
    <property type="match status" value="1"/>
</dbReference>
<evidence type="ECO:0000256" key="2">
    <source>
        <dbReference type="ARBA" id="ARBA00022475"/>
    </source>
</evidence>
<feature type="domain" description="Glycosyltransferase 2-like" evidence="10">
    <location>
        <begin position="9"/>
        <end position="159"/>
    </location>
</feature>
<accession>A0A0P8D903</accession>
<evidence type="ECO:0000256" key="9">
    <source>
        <dbReference type="ARBA" id="ARBA00040345"/>
    </source>
</evidence>
<dbReference type="InterPro" id="IPR001173">
    <property type="entry name" value="Glyco_trans_2-like"/>
</dbReference>
<dbReference type="Gene3D" id="3.90.550.10">
    <property type="entry name" value="Spore Coat Polysaccharide Biosynthesis Protein SpsA, Chain A"/>
    <property type="match status" value="1"/>
</dbReference>
<keyword evidence="3" id="KW-0328">Glycosyltransferase</keyword>
<evidence type="ECO:0000313" key="11">
    <source>
        <dbReference type="EMBL" id="KPQ32584.1"/>
    </source>
</evidence>
<proteinExistence type="inferred from homology"/>
<sequence>MAQTLRCLSILEPPAKEIIVVDGGSCDRTLPLLQETTSTFTQLCDTTVIHSPEARRSSQMNLGVQQASGKLLCFLHADTLVPPDLVTVITTTLADKKTACGGFLSLMTGETTRWGTSLHNSLKTYYAPLLFRPRQFFQKGLRLLFGDQVMFCRRQDFLDCGGFDNTLSLMEEADLCIKLSQKGRIRQINRIVQSSDRRVAKWGALKANFIYLSIGFLWGLGTSDAQLKRFYENVR</sequence>
<comment type="pathway">
    <text evidence="7">Carotenoid biosynthesis; staphyloxanthin biosynthesis; staphyloxanthin from farnesyl diphosphate: step 4/5.</text>
</comment>
<evidence type="ECO:0000256" key="6">
    <source>
        <dbReference type="ARBA" id="ARBA00037281"/>
    </source>
</evidence>
<comment type="caution">
    <text evidence="11">The sequence shown here is derived from an EMBL/GenBank/DDBJ whole genome shotgun (WGS) entry which is preliminary data.</text>
</comment>
<gene>
    <name evidence="11" type="ORF">HLUCCA11_21145</name>
</gene>
<keyword evidence="5" id="KW-0472">Membrane</keyword>
<dbReference type="EMBL" id="LJZR01000052">
    <property type="protein sequence ID" value="KPQ32584.1"/>
    <property type="molecule type" value="Genomic_DNA"/>
</dbReference>
<evidence type="ECO:0000256" key="1">
    <source>
        <dbReference type="ARBA" id="ARBA00004236"/>
    </source>
</evidence>
<dbReference type="PATRIC" id="fig|1666911.3.peg.3186"/>
<dbReference type="PANTHER" id="PTHR43646:SF2">
    <property type="entry name" value="GLYCOSYLTRANSFERASE 2-LIKE DOMAIN-CONTAINING PROTEIN"/>
    <property type="match status" value="1"/>
</dbReference>
<keyword evidence="4 11" id="KW-0808">Transferase</keyword>
<dbReference type="InterPro" id="IPR029044">
    <property type="entry name" value="Nucleotide-diphossugar_trans"/>
</dbReference>
<protein>
    <recommendedName>
        <fullName evidence="9">4,4'-diaponeurosporenoate glycosyltransferase</fullName>
    </recommendedName>
</protein>
<organism evidence="11 12">
    <name type="scientific">Phormidesmis priestleyi Ana</name>
    <dbReference type="NCBI Taxonomy" id="1666911"/>
    <lineage>
        <taxon>Bacteria</taxon>
        <taxon>Bacillati</taxon>
        <taxon>Cyanobacteriota</taxon>
        <taxon>Cyanophyceae</taxon>
        <taxon>Leptolyngbyales</taxon>
        <taxon>Leptolyngbyaceae</taxon>
        <taxon>Phormidesmis</taxon>
    </lineage>
</organism>
<evidence type="ECO:0000256" key="5">
    <source>
        <dbReference type="ARBA" id="ARBA00023136"/>
    </source>
</evidence>
<evidence type="ECO:0000256" key="4">
    <source>
        <dbReference type="ARBA" id="ARBA00022679"/>
    </source>
</evidence>
<dbReference type="Proteomes" id="UP000050465">
    <property type="component" value="Unassembled WGS sequence"/>
</dbReference>
<evidence type="ECO:0000259" key="10">
    <source>
        <dbReference type="Pfam" id="PF00535"/>
    </source>
</evidence>
<dbReference type="Pfam" id="PF00535">
    <property type="entry name" value="Glycos_transf_2"/>
    <property type="match status" value="1"/>
</dbReference>
<comment type="function">
    <text evidence="6">Catalyzes the glycosylation of 4,4'-diaponeurosporenoate, i.e. the esterification of glucose at the C1'' position with the carboxyl group of 4,4'-diaponeurosporenic acid, to form glycosyl-4,4'-diaponeurosporenoate. This is a step in the biosynthesis of staphyloxanthin, an orange pigment present in most staphylococci strains.</text>
</comment>
<dbReference type="GO" id="GO:0005886">
    <property type="term" value="C:plasma membrane"/>
    <property type="evidence" value="ECO:0007669"/>
    <property type="project" value="UniProtKB-SubCell"/>
</dbReference>
<dbReference type="SUPFAM" id="SSF53448">
    <property type="entry name" value="Nucleotide-diphospho-sugar transferases"/>
    <property type="match status" value="1"/>
</dbReference>
<reference evidence="11 12" key="1">
    <citation type="submission" date="2015-09" db="EMBL/GenBank/DDBJ databases">
        <title>Identification and resolution of microdiversity through metagenomic sequencing of parallel consortia.</title>
        <authorList>
            <person name="Nelson W.C."/>
            <person name="Romine M.F."/>
            <person name="Lindemann S.R."/>
        </authorList>
    </citation>
    <scope>NUCLEOTIDE SEQUENCE [LARGE SCALE GENOMIC DNA]</scope>
    <source>
        <strain evidence="11">Ana</strain>
    </source>
</reference>
<evidence type="ECO:0000256" key="7">
    <source>
        <dbReference type="ARBA" id="ARBA00037904"/>
    </source>
</evidence>
<name>A0A0P8D903_9CYAN</name>
<keyword evidence="2" id="KW-1003">Cell membrane</keyword>
<dbReference type="GO" id="GO:0016757">
    <property type="term" value="F:glycosyltransferase activity"/>
    <property type="evidence" value="ECO:0007669"/>
    <property type="project" value="UniProtKB-KW"/>
</dbReference>
<dbReference type="AlphaFoldDB" id="A0A0P8D903"/>